<keyword evidence="6 11" id="KW-0732">Signal</keyword>
<dbReference type="CDD" id="cd00109">
    <property type="entry name" value="Kunitz-type"/>
    <property type="match status" value="1"/>
</dbReference>
<dbReference type="PROSITE" id="PS00280">
    <property type="entry name" value="BPTI_KUNITZ_1"/>
    <property type="match status" value="1"/>
</dbReference>
<feature type="domain" description="Spondin" evidence="13">
    <location>
        <begin position="145"/>
        <end position="335"/>
    </location>
</feature>
<feature type="chain" id="PRO_5040415988" description="Spondin-1" evidence="11">
    <location>
        <begin position="21"/>
        <end position="716"/>
    </location>
</feature>
<dbReference type="InterPro" id="IPR036383">
    <property type="entry name" value="TSP1_rpt_sf"/>
</dbReference>
<evidence type="ECO:0000256" key="5">
    <source>
        <dbReference type="ARBA" id="ARBA00022723"/>
    </source>
</evidence>
<dbReference type="FunFam" id="4.10.410.10:FF:000020">
    <property type="entry name" value="Collagen, type VI, alpha 3"/>
    <property type="match status" value="1"/>
</dbReference>
<dbReference type="Proteomes" id="UP001152798">
    <property type="component" value="Chromosome 2"/>
</dbReference>
<dbReference type="Pfam" id="PF19028">
    <property type="entry name" value="TSP1_spondin"/>
    <property type="match status" value="2"/>
</dbReference>
<evidence type="ECO:0000256" key="8">
    <source>
        <dbReference type="ARBA" id="ARBA00022900"/>
    </source>
</evidence>
<dbReference type="FunFam" id="2.60.40.2130:FF:000002">
    <property type="entry name" value="Putative Spondin-1"/>
    <property type="match status" value="1"/>
</dbReference>
<keyword evidence="7" id="KW-0130">Cell adhesion</keyword>
<dbReference type="InterPro" id="IPR044004">
    <property type="entry name" value="TSP1_spondin_dom"/>
</dbReference>
<dbReference type="OrthoDB" id="347314at2759"/>
<keyword evidence="5" id="KW-0479">Metal-binding</keyword>
<dbReference type="PROSITE" id="PS50279">
    <property type="entry name" value="BPTI_KUNITZ_2"/>
    <property type="match status" value="1"/>
</dbReference>
<dbReference type="Pfam" id="PF06468">
    <property type="entry name" value="Spond_N"/>
    <property type="match status" value="1"/>
</dbReference>
<evidence type="ECO:0000256" key="1">
    <source>
        <dbReference type="ARBA" id="ARBA00004498"/>
    </source>
</evidence>
<gene>
    <name evidence="14" type="ORF">NEZAVI_LOCUS4142</name>
</gene>
<dbReference type="GO" id="GO:0007155">
    <property type="term" value="P:cell adhesion"/>
    <property type="evidence" value="ECO:0007669"/>
    <property type="project" value="UniProtKB-KW"/>
</dbReference>
<proteinExistence type="predicted"/>
<sequence>MFKCFAILLFNFCVLSIINACHIFPSENRNSFLDLSIWGNPQSFVPSTIYTVEINSKKTFSHFLITTDGSGGGGALQVMNDGITTFSEECINTLKESNAKAKRKVAVHWLTPSSGCVNIKSAVKVNNKWLTVNKTICSLEETPKEVKKCCSCDHAKYKLVFEGIWSPKTHPKDYPSILWMTHFSDLIGATHSPDFAIWDEGMLSSYGMQQMAEYGIVRELENELRNQSKLLKSIIIAAGLWYPDVNSKTTAIFKADPKKHLLSLASMFGPSPDWFVGVSGLNLCLPNCTWIENLTLDLYPYDAGTDSGISYMSPNVPTDPPERIQKITATYPEDARSPFYDPINQNMNSFAKLIITRENVFKKKCTDMTEQEILEEVSNTENTEDETRPECQVTEYSQWSSCSVSCGKGIRERHRNYINPDKAKASKCDRQLVSKEMCAAPLPKCPGESEEDIKPVEYESTCEVTPWTDWSDCTVTCGIGMKFRSRELVVNNKENQKKCVHISKMEKQKCMEPVCHSNEAKIPRECSVGEWSDWSPCTTSCGDGVRRRTRTFKNQHVPKFCHTSVNLTQAVNCKNSVKCEINPEDALSVCTLDIKPGPCRAEFKKWAFDRNTGICKEFFYGGCRGNRNNFETFASCNATCGEVGVVPEVNRKDTVDCVVSKWSSWSECYPCTNGTKRKTRTILKPAQNKGKPCPPLEKSVSCNVPPEFCEYMHGHY</sequence>
<dbReference type="InterPro" id="IPR009465">
    <property type="entry name" value="Spondin_N"/>
</dbReference>
<dbReference type="InterPro" id="IPR042307">
    <property type="entry name" value="Reeler_sf"/>
</dbReference>
<dbReference type="PANTHER" id="PTHR11311">
    <property type="entry name" value="SPONDIN"/>
    <property type="match status" value="1"/>
</dbReference>
<dbReference type="InterPro" id="IPR036880">
    <property type="entry name" value="Kunitz_BPTI_sf"/>
</dbReference>
<dbReference type="SUPFAM" id="SSF82895">
    <property type="entry name" value="TSP-1 type 1 repeat"/>
    <property type="match status" value="4"/>
</dbReference>
<evidence type="ECO:0000313" key="15">
    <source>
        <dbReference type="Proteomes" id="UP001152798"/>
    </source>
</evidence>
<dbReference type="PROSITE" id="PS51020">
    <property type="entry name" value="SPONDIN"/>
    <property type="match status" value="1"/>
</dbReference>
<evidence type="ECO:0000259" key="12">
    <source>
        <dbReference type="PROSITE" id="PS50279"/>
    </source>
</evidence>
<dbReference type="Pfam" id="PF00090">
    <property type="entry name" value="TSP_1"/>
    <property type="match status" value="2"/>
</dbReference>
<evidence type="ECO:0000256" key="6">
    <source>
        <dbReference type="ARBA" id="ARBA00022729"/>
    </source>
</evidence>
<dbReference type="PROSITE" id="PS50092">
    <property type="entry name" value="TSP1"/>
    <property type="match status" value="4"/>
</dbReference>
<dbReference type="SUPFAM" id="SSF57362">
    <property type="entry name" value="BPTI-like"/>
    <property type="match status" value="1"/>
</dbReference>
<dbReference type="EMBL" id="OV725078">
    <property type="protein sequence ID" value="CAH1393472.1"/>
    <property type="molecule type" value="Genomic_DNA"/>
</dbReference>
<feature type="domain" description="BPTI/Kunitz inhibitor" evidence="12">
    <location>
        <begin position="590"/>
        <end position="640"/>
    </location>
</feature>
<evidence type="ECO:0000313" key="14">
    <source>
        <dbReference type="EMBL" id="CAH1393472.1"/>
    </source>
</evidence>
<evidence type="ECO:0000256" key="7">
    <source>
        <dbReference type="ARBA" id="ARBA00022889"/>
    </source>
</evidence>
<evidence type="ECO:0000256" key="11">
    <source>
        <dbReference type="SAM" id="SignalP"/>
    </source>
</evidence>
<keyword evidence="4" id="KW-0646">Protease inhibitor</keyword>
<organism evidence="14 15">
    <name type="scientific">Nezara viridula</name>
    <name type="common">Southern green stink bug</name>
    <name type="synonym">Cimex viridulus</name>
    <dbReference type="NCBI Taxonomy" id="85310"/>
    <lineage>
        <taxon>Eukaryota</taxon>
        <taxon>Metazoa</taxon>
        <taxon>Ecdysozoa</taxon>
        <taxon>Arthropoda</taxon>
        <taxon>Hexapoda</taxon>
        <taxon>Insecta</taxon>
        <taxon>Pterygota</taxon>
        <taxon>Neoptera</taxon>
        <taxon>Paraneoptera</taxon>
        <taxon>Hemiptera</taxon>
        <taxon>Heteroptera</taxon>
        <taxon>Panheteroptera</taxon>
        <taxon>Pentatomomorpha</taxon>
        <taxon>Pentatomoidea</taxon>
        <taxon>Pentatomidae</taxon>
        <taxon>Pentatominae</taxon>
        <taxon>Nezara</taxon>
    </lineage>
</organism>
<keyword evidence="9" id="KW-1015">Disulfide bond</keyword>
<accession>A0A9P0E740</accession>
<dbReference type="InterPro" id="IPR000884">
    <property type="entry name" value="TSP1_rpt"/>
</dbReference>
<dbReference type="InterPro" id="IPR038678">
    <property type="entry name" value="Spondin_N_sf"/>
</dbReference>
<dbReference type="Pfam" id="PF00014">
    <property type="entry name" value="Kunitz_BPTI"/>
    <property type="match status" value="1"/>
</dbReference>
<dbReference type="GO" id="GO:0004867">
    <property type="term" value="F:serine-type endopeptidase inhibitor activity"/>
    <property type="evidence" value="ECO:0007669"/>
    <property type="project" value="UniProtKB-KW"/>
</dbReference>
<protein>
    <recommendedName>
        <fullName evidence="16">Spondin-1</fullName>
    </recommendedName>
</protein>
<name>A0A9P0E740_NEZVI</name>
<comment type="subcellular location">
    <subcellularLocation>
        <location evidence="1">Secreted</location>
        <location evidence="1">Extracellular space</location>
        <location evidence="1">Extracellular matrix</location>
    </subcellularLocation>
</comment>
<evidence type="ECO:0000256" key="9">
    <source>
        <dbReference type="ARBA" id="ARBA00023157"/>
    </source>
</evidence>
<keyword evidence="2" id="KW-0964">Secreted</keyword>
<dbReference type="AlphaFoldDB" id="A0A9P0E740"/>
<keyword evidence="8" id="KW-0722">Serine protease inhibitor</keyword>
<dbReference type="Gene3D" id="4.10.410.10">
    <property type="entry name" value="Pancreatic trypsin inhibitor Kunitz domain"/>
    <property type="match status" value="1"/>
</dbReference>
<evidence type="ECO:0008006" key="16">
    <source>
        <dbReference type="Google" id="ProtNLM"/>
    </source>
</evidence>
<keyword evidence="10" id="KW-0325">Glycoprotein</keyword>
<dbReference type="InterPro" id="IPR020901">
    <property type="entry name" value="Prtase_inh_Kunz-CS"/>
</dbReference>
<evidence type="ECO:0000256" key="10">
    <source>
        <dbReference type="ARBA" id="ARBA00023180"/>
    </source>
</evidence>
<evidence type="ECO:0000256" key="2">
    <source>
        <dbReference type="ARBA" id="ARBA00022525"/>
    </source>
</evidence>
<dbReference type="InterPro" id="IPR051418">
    <property type="entry name" value="Spondin/Thrombospondin_T1"/>
</dbReference>
<dbReference type="Gene3D" id="2.60.40.2130">
    <property type="entry name" value="F-spondin domain"/>
    <property type="match status" value="1"/>
</dbReference>
<dbReference type="SMART" id="SM00209">
    <property type="entry name" value="TSP1"/>
    <property type="match status" value="4"/>
</dbReference>
<evidence type="ECO:0000256" key="3">
    <source>
        <dbReference type="ARBA" id="ARBA00022530"/>
    </source>
</evidence>
<dbReference type="SMART" id="SM00131">
    <property type="entry name" value="KU"/>
    <property type="match status" value="1"/>
</dbReference>
<dbReference type="PRINTS" id="PR00759">
    <property type="entry name" value="BASICPTASE"/>
</dbReference>
<evidence type="ECO:0000256" key="4">
    <source>
        <dbReference type="ARBA" id="ARBA00022690"/>
    </source>
</evidence>
<reference evidence="14" key="1">
    <citation type="submission" date="2022-01" db="EMBL/GenBank/DDBJ databases">
        <authorList>
            <person name="King R."/>
        </authorList>
    </citation>
    <scope>NUCLEOTIDE SEQUENCE</scope>
</reference>
<dbReference type="Gene3D" id="2.20.100.10">
    <property type="entry name" value="Thrombospondin type-1 (TSP1) repeat"/>
    <property type="match status" value="4"/>
</dbReference>
<dbReference type="GO" id="GO:0046872">
    <property type="term" value="F:metal ion binding"/>
    <property type="evidence" value="ECO:0007669"/>
    <property type="project" value="UniProtKB-KW"/>
</dbReference>
<evidence type="ECO:0000259" key="13">
    <source>
        <dbReference type="PROSITE" id="PS51020"/>
    </source>
</evidence>
<dbReference type="NCBIfam" id="NF038123">
    <property type="entry name" value="NF038123_dom"/>
    <property type="match status" value="1"/>
</dbReference>
<dbReference type="InterPro" id="IPR002223">
    <property type="entry name" value="Kunitz_BPTI"/>
</dbReference>
<dbReference type="GO" id="GO:0031012">
    <property type="term" value="C:extracellular matrix"/>
    <property type="evidence" value="ECO:0007669"/>
    <property type="project" value="TreeGrafter"/>
</dbReference>
<keyword evidence="3" id="KW-0272">Extracellular matrix</keyword>
<dbReference type="Gene3D" id="2.60.40.4060">
    <property type="entry name" value="Reeler domain"/>
    <property type="match status" value="1"/>
</dbReference>
<keyword evidence="15" id="KW-1185">Reference proteome</keyword>
<dbReference type="PANTHER" id="PTHR11311:SF23">
    <property type="entry name" value="SPONDIN-1"/>
    <property type="match status" value="1"/>
</dbReference>
<feature type="signal peptide" evidence="11">
    <location>
        <begin position="1"/>
        <end position="20"/>
    </location>
</feature>